<gene>
    <name evidence="2" type="ORF">CBR_g34712</name>
</gene>
<dbReference type="STRING" id="69332.A0A388JYW4"/>
<dbReference type="Gramene" id="GBG63011">
    <property type="protein sequence ID" value="GBG63011"/>
    <property type="gene ID" value="CBR_g34712"/>
</dbReference>
<dbReference type="OrthoDB" id="1934914at2759"/>
<feature type="region of interest" description="Disordered" evidence="1">
    <location>
        <begin position="317"/>
        <end position="351"/>
    </location>
</feature>
<dbReference type="Proteomes" id="UP000265515">
    <property type="component" value="Unassembled WGS sequence"/>
</dbReference>
<sequence length="438" mass="49404">MEGVQGKLRTTVPKSEKYLAWQQELTSNRAIHGRRRTHMQQPKRQELETEKDACRQDFQEDETFDLMRRSLESGQALLKGGLKSCSDIERPVMGVKTTTTQRIKVKQAYSVGAENRRMYSHTEEVVGRKQYESGGACLRRDQGNEWKMGDTPRPQQGQPMATRNSHHQECVDLDIDYAVPRRQQLPYHSGRVSDSQQHVQQDSQRERKQSYRSTPPIDMEMKKGDEEKDRPKERERERRKQIDEKKALDHQVDGRLHPEAADEDEPEVEKKAGENTRQLRERVIKDGRKQLRTSASAVTELKETRYRTRYCDSQQLKANGRGVGGGASAAGTGSAGVGSSSAAAGAAGGLSQGGHMAAEMEADTLFVNVAKRSRRVAERNAREKEPSPPLKKMPKLCVVLSRQDIQEDFLKITGRRYFGKPKKSTLAARGLALCSSLC</sequence>
<protein>
    <submittedName>
        <fullName evidence="2">Uncharacterized protein</fullName>
    </submittedName>
</protein>
<feature type="compositionally biased region" description="Basic and acidic residues" evidence="1">
    <location>
        <begin position="43"/>
        <end position="52"/>
    </location>
</feature>
<feature type="compositionally biased region" description="Basic and acidic residues" evidence="1">
    <location>
        <begin position="138"/>
        <end position="150"/>
    </location>
</feature>
<dbReference type="AlphaFoldDB" id="A0A388JYW4"/>
<feature type="compositionally biased region" description="Basic and acidic residues" evidence="1">
    <location>
        <begin position="219"/>
        <end position="260"/>
    </location>
</feature>
<proteinExistence type="predicted"/>
<feature type="region of interest" description="Disordered" evidence="1">
    <location>
        <begin position="187"/>
        <end position="288"/>
    </location>
</feature>
<feature type="region of interest" description="Disordered" evidence="1">
    <location>
        <begin position="134"/>
        <end position="166"/>
    </location>
</feature>
<feature type="compositionally biased region" description="Gly residues" evidence="1">
    <location>
        <begin position="321"/>
        <end position="336"/>
    </location>
</feature>
<name>A0A388JYW4_CHABU</name>
<dbReference type="EMBL" id="BFEA01000034">
    <property type="protein sequence ID" value="GBG63011.1"/>
    <property type="molecule type" value="Genomic_DNA"/>
</dbReference>
<evidence type="ECO:0000313" key="3">
    <source>
        <dbReference type="Proteomes" id="UP000265515"/>
    </source>
</evidence>
<feature type="compositionally biased region" description="Basic and acidic residues" evidence="1">
    <location>
        <begin position="268"/>
        <end position="288"/>
    </location>
</feature>
<feature type="compositionally biased region" description="Low complexity" evidence="1">
    <location>
        <begin position="192"/>
        <end position="202"/>
    </location>
</feature>
<evidence type="ECO:0000256" key="1">
    <source>
        <dbReference type="SAM" id="MobiDB-lite"/>
    </source>
</evidence>
<organism evidence="2 3">
    <name type="scientific">Chara braunii</name>
    <name type="common">Braun's stonewort</name>
    <dbReference type="NCBI Taxonomy" id="69332"/>
    <lineage>
        <taxon>Eukaryota</taxon>
        <taxon>Viridiplantae</taxon>
        <taxon>Streptophyta</taxon>
        <taxon>Charophyceae</taxon>
        <taxon>Charales</taxon>
        <taxon>Characeae</taxon>
        <taxon>Chara</taxon>
    </lineage>
</organism>
<reference evidence="2 3" key="1">
    <citation type="journal article" date="2018" name="Cell">
        <title>The Chara Genome: Secondary Complexity and Implications for Plant Terrestrialization.</title>
        <authorList>
            <person name="Nishiyama T."/>
            <person name="Sakayama H."/>
            <person name="Vries J.D."/>
            <person name="Buschmann H."/>
            <person name="Saint-Marcoux D."/>
            <person name="Ullrich K.K."/>
            <person name="Haas F.B."/>
            <person name="Vanderstraeten L."/>
            <person name="Becker D."/>
            <person name="Lang D."/>
            <person name="Vosolsobe S."/>
            <person name="Rombauts S."/>
            <person name="Wilhelmsson P.K.I."/>
            <person name="Janitza P."/>
            <person name="Kern R."/>
            <person name="Heyl A."/>
            <person name="Rumpler F."/>
            <person name="Villalobos L.I.A.C."/>
            <person name="Clay J.M."/>
            <person name="Skokan R."/>
            <person name="Toyoda A."/>
            <person name="Suzuki Y."/>
            <person name="Kagoshima H."/>
            <person name="Schijlen E."/>
            <person name="Tajeshwar N."/>
            <person name="Catarino B."/>
            <person name="Hetherington A.J."/>
            <person name="Saltykova A."/>
            <person name="Bonnot C."/>
            <person name="Breuninger H."/>
            <person name="Symeonidi A."/>
            <person name="Radhakrishnan G.V."/>
            <person name="Van Nieuwerburgh F."/>
            <person name="Deforce D."/>
            <person name="Chang C."/>
            <person name="Karol K.G."/>
            <person name="Hedrich R."/>
            <person name="Ulvskov P."/>
            <person name="Glockner G."/>
            <person name="Delwiche C.F."/>
            <person name="Petrasek J."/>
            <person name="Van de Peer Y."/>
            <person name="Friml J."/>
            <person name="Beilby M."/>
            <person name="Dolan L."/>
            <person name="Kohara Y."/>
            <person name="Sugano S."/>
            <person name="Fujiyama A."/>
            <person name="Delaux P.-M."/>
            <person name="Quint M."/>
            <person name="TheiBen G."/>
            <person name="Hagemann M."/>
            <person name="Harholt J."/>
            <person name="Dunand C."/>
            <person name="Zachgo S."/>
            <person name="Langdale J."/>
            <person name="Maumus F."/>
            <person name="Straeten D.V.D."/>
            <person name="Gould S.B."/>
            <person name="Rensing S.A."/>
        </authorList>
    </citation>
    <scope>NUCLEOTIDE SEQUENCE [LARGE SCALE GENOMIC DNA]</scope>
    <source>
        <strain evidence="2 3">S276</strain>
    </source>
</reference>
<feature type="compositionally biased region" description="Polar residues" evidence="1">
    <location>
        <begin position="153"/>
        <end position="163"/>
    </location>
</feature>
<evidence type="ECO:0000313" key="2">
    <source>
        <dbReference type="EMBL" id="GBG63011.1"/>
    </source>
</evidence>
<feature type="region of interest" description="Disordered" evidence="1">
    <location>
        <begin position="29"/>
        <end position="52"/>
    </location>
</feature>
<comment type="caution">
    <text evidence="2">The sequence shown here is derived from an EMBL/GenBank/DDBJ whole genome shotgun (WGS) entry which is preliminary data.</text>
</comment>
<keyword evidence="3" id="KW-1185">Reference proteome</keyword>
<accession>A0A388JYW4</accession>